<gene>
    <name evidence="2" type="ORF">MNB_SM-4-552</name>
</gene>
<evidence type="ECO:0000313" key="2">
    <source>
        <dbReference type="EMBL" id="SFV51522.1"/>
    </source>
</evidence>
<protein>
    <recommendedName>
        <fullName evidence="3">DUF2393 domain-containing protein</fullName>
    </recommendedName>
</protein>
<dbReference type="EMBL" id="FPHF01000011">
    <property type="protein sequence ID" value="SFV51522.1"/>
    <property type="molecule type" value="Genomic_DNA"/>
</dbReference>
<dbReference type="AlphaFoldDB" id="A0A1W1BDD9"/>
<accession>A0A1W1BDD9</accession>
<keyword evidence="1" id="KW-0472">Membrane</keyword>
<feature type="transmembrane region" description="Helical" evidence="1">
    <location>
        <begin position="6"/>
        <end position="24"/>
    </location>
</feature>
<name>A0A1W1BDD9_9ZZZZ</name>
<dbReference type="Pfam" id="PF09624">
    <property type="entry name" value="DUF2393"/>
    <property type="match status" value="1"/>
</dbReference>
<feature type="transmembrane region" description="Helical" evidence="1">
    <location>
        <begin position="36"/>
        <end position="57"/>
    </location>
</feature>
<organism evidence="2">
    <name type="scientific">hydrothermal vent metagenome</name>
    <dbReference type="NCBI Taxonomy" id="652676"/>
    <lineage>
        <taxon>unclassified sequences</taxon>
        <taxon>metagenomes</taxon>
        <taxon>ecological metagenomes</taxon>
    </lineage>
</organism>
<evidence type="ECO:0008006" key="3">
    <source>
        <dbReference type="Google" id="ProtNLM"/>
    </source>
</evidence>
<dbReference type="InterPro" id="IPR013417">
    <property type="entry name" value="CHP02588"/>
</dbReference>
<sequence length="181" mass="20541">MTLLNYWHFITFGVIFLLFIAGTIGAMKQDETKIKLGMFISISIVCLFLAGFSVLVVDKYTKVVKLHKLKNKRLLSTEQIVYSGIVRNEGKHKIGKVTFEIKLVNRGHATGNVKGGNFYKASGFLDFFTSGFNKVNKPQSIVKEFVVARNLKPGTSAPFRVYFRYPPYFRSTAQFSKVWGH</sequence>
<keyword evidence="1" id="KW-1133">Transmembrane helix</keyword>
<evidence type="ECO:0000256" key="1">
    <source>
        <dbReference type="SAM" id="Phobius"/>
    </source>
</evidence>
<proteinExistence type="predicted"/>
<reference evidence="2" key="1">
    <citation type="submission" date="2016-10" db="EMBL/GenBank/DDBJ databases">
        <authorList>
            <person name="de Groot N.N."/>
        </authorList>
    </citation>
    <scope>NUCLEOTIDE SEQUENCE</scope>
</reference>
<keyword evidence="1" id="KW-0812">Transmembrane</keyword>